<dbReference type="STRING" id="4795.A0A225UXC3"/>
<dbReference type="GO" id="GO:0008233">
    <property type="term" value="F:peptidase activity"/>
    <property type="evidence" value="ECO:0007669"/>
    <property type="project" value="UniProtKB-KW"/>
</dbReference>
<organism evidence="1 2">
    <name type="scientific">Phytophthora megakarya</name>
    <dbReference type="NCBI Taxonomy" id="4795"/>
    <lineage>
        <taxon>Eukaryota</taxon>
        <taxon>Sar</taxon>
        <taxon>Stramenopiles</taxon>
        <taxon>Oomycota</taxon>
        <taxon>Peronosporomycetes</taxon>
        <taxon>Peronosporales</taxon>
        <taxon>Peronosporaceae</taxon>
        <taxon>Phytophthora</taxon>
    </lineage>
</organism>
<comment type="caution">
    <text evidence="1">The sequence shown here is derived from an EMBL/GenBank/DDBJ whole genome shotgun (WGS) entry which is preliminary data.</text>
</comment>
<evidence type="ECO:0000313" key="2">
    <source>
        <dbReference type="Proteomes" id="UP000198211"/>
    </source>
</evidence>
<sequence length="121" mass="13803">MGREPLAAYLKGALVEDEAKGKTVLTCHPHSEASLYSHEFLRITDDELKRPKFSVHFHNGERSNMFSRKYCIVISFGVWPPLTDEKSMRVSFNLLDWRVNIEKDALDGDGGPRDDCNQDFG</sequence>
<keyword evidence="1" id="KW-0645">Protease</keyword>
<name>A0A225UXC3_9STRA</name>
<dbReference type="Proteomes" id="UP000198211">
    <property type="component" value="Unassembled WGS sequence"/>
</dbReference>
<evidence type="ECO:0000313" key="1">
    <source>
        <dbReference type="EMBL" id="OWY97800.1"/>
    </source>
</evidence>
<dbReference type="OrthoDB" id="94039at2759"/>
<keyword evidence="1" id="KW-0378">Hydrolase</keyword>
<keyword evidence="2" id="KW-1185">Reference proteome</keyword>
<dbReference type="EMBL" id="NBNE01010057">
    <property type="protein sequence ID" value="OWY97800.1"/>
    <property type="molecule type" value="Genomic_DNA"/>
</dbReference>
<accession>A0A225UXC3</accession>
<gene>
    <name evidence="1" type="ORF">PHMEG_00031582</name>
</gene>
<protein>
    <submittedName>
        <fullName evidence="1">Serine protease</fullName>
    </submittedName>
</protein>
<reference evidence="2" key="1">
    <citation type="submission" date="2017-03" db="EMBL/GenBank/DDBJ databases">
        <title>Phytopthora megakarya and P. palmivora, two closely related causual agents of cacao black pod achieved similar genome size and gene model numbers by different mechanisms.</title>
        <authorList>
            <person name="Ali S."/>
            <person name="Shao J."/>
            <person name="Larry D.J."/>
            <person name="Kronmiller B."/>
            <person name="Shen D."/>
            <person name="Strem M.D."/>
            <person name="Melnick R.L."/>
            <person name="Guiltinan M.J."/>
            <person name="Tyler B.M."/>
            <person name="Meinhardt L.W."/>
            <person name="Bailey B.A."/>
        </authorList>
    </citation>
    <scope>NUCLEOTIDE SEQUENCE [LARGE SCALE GENOMIC DNA]</scope>
    <source>
        <strain evidence="2">zdho120</strain>
    </source>
</reference>
<proteinExistence type="predicted"/>
<dbReference type="AlphaFoldDB" id="A0A225UXC3"/>
<dbReference type="GO" id="GO:0006508">
    <property type="term" value="P:proteolysis"/>
    <property type="evidence" value="ECO:0007669"/>
    <property type="project" value="UniProtKB-KW"/>
</dbReference>